<feature type="transmembrane region" description="Helical" evidence="6">
    <location>
        <begin position="325"/>
        <end position="343"/>
    </location>
</feature>
<evidence type="ECO:0000313" key="8">
    <source>
        <dbReference type="EMBL" id="ONK74720.1"/>
    </source>
</evidence>
<dbReference type="GO" id="GO:0016567">
    <property type="term" value="P:protein ubiquitination"/>
    <property type="evidence" value="ECO:0007669"/>
    <property type="project" value="TreeGrafter"/>
</dbReference>
<keyword evidence="5 6" id="KW-0472">Membrane</keyword>
<feature type="transmembrane region" description="Helical" evidence="6">
    <location>
        <begin position="104"/>
        <end position="122"/>
    </location>
</feature>
<evidence type="ECO:0000256" key="5">
    <source>
        <dbReference type="ARBA" id="ARBA00023136"/>
    </source>
</evidence>
<evidence type="ECO:0000256" key="2">
    <source>
        <dbReference type="ARBA" id="ARBA00009142"/>
    </source>
</evidence>
<dbReference type="AlphaFoldDB" id="A0A5P1FDU9"/>
<dbReference type="InterPro" id="IPR002781">
    <property type="entry name" value="TM_pro_TauE-like"/>
</dbReference>
<keyword evidence="7" id="KW-0732">Signal</keyword>
<feature type="transmembrane region" description="Helical" evidence="6">
    <location>
        <begin position="355"/>
        <end position="377"/>
    </location>
</feature>
<feature type="transmembrane region" description="Helical" evidence="6">
    <location>
        <begin position="204"/>
        <end position="226"/>
    </location>
</feature>
<dbReference type="PANTHER" id="PTHR14255">
    <property type="entry name" value="CEREBLON"/>
    <property type="match status" value="1"/>
</dbReference>
<sequence>MKTLRTLIAGLLCFIAASLSSAGVGGGSLYLPIINLVAGLDLKTASTFSAFMVTGGSLSNVLYTLVFFADPKSSIDYDIALLSEPSMLLGVSAGVLGNVMLPEWLITALFALFLGVSTYKTFEAGFRCWGAESEEVRRSGIIGAQDGEEEEEEPLLLSGEGFQGSIQWRKMVVLVVVWLTFFVLHVVIADKGDKKILQIRPCGVLYWLITLFQVPLAIGFTACILYQNRKMQHQTPDQEKDNQGIIVHSRMKELPAVIFPLAALISGILGGLFGIGGGMLINPVLLQIGIPPQVTASTTSFMVLFSSSMSMVQYLILGMKAVEEAAIFAAVCFFASIVGLVLIQRAVEKFGRASLIVFSVSIVMALSVVSITCFGAIDVWREYKNGEDMGFKLPC</sequence>
<keyword evidence="4 6" id="KW-1133">Transmembrane helix</keyword>
<feature type="transmembrane region" description="Helical" evidence="6">
    <location>
        <begin position="171"/>
        <end position="189"/>
    </location>
</feature>
<feature type="transmembrane region" description="Helical" evidence="6">
    <location>
        <begin position="79"/>
        <end position="98"/>
    </location>
</feature>
<comment type="subcellular location">
    <subcellularLocation>
        <location evidence="1">Membrane</location>
        <topology evidence="1">Multi-pass membrane protein</topology>
    </subcellularLocation>
</comment>
<feature type="transmembrane region" description="Helical" evidence="6">
    <location>
        <begin position="301"/>
        <end position="318"/>
    </location>
</feature>
<feature type="chain" id="PRO_5024438688" description="Sulfite exporter TauE/SafE family protein" evidence="7">
    <location>
        <begin position="23"/>
        <end position="395"/>
    </location>
</feature>
<feature type="signal peptide" evidence="7">
    <location>
        <begin position="1"/>
        <end position="22"/>
    </location>
</feature>
<organism evidence="8 9">
    <name type="scientific">Asparagus officinalis</name>
    <name type="common">Garden asparagus</name>
    <dbReference type="NCBI Taxonomy" id="4686"/>
    <lineage>
        <taxon>Eukaryota</taxon>
        <taxon>Viridiplantae</taxon>
        <taxon>Streptophyta</taxon>
        <taxon>Embryophyta</taxon>
        <taxon>Tracheophyta</taxon>
        <taxon>Spermatophyta</taxon>
        <taxon>Magnoliopsida</taxon>
        <taxon>Liliopsida</taxon>
        <taxon>Asparagales</taxon>
        <taxon>Asparagaceae</taxon>
        <taxon>Asparagoideae</taxon>
        <taxon>Asparagus</taxon>
    </lineage>
</organism>
<reference evidence="9" key="1">
    <citation type="journal article" date="2017" name="Nat. Commun.">
        <title>The asparagus genome sheds light on the origin and evolution of a young Y chromosome.</title>
        <authorList>
            <person name="Harkess A."/>
            <person name="Zhou J."/>
            <person name="Xu C."/>
            <person name="Bowers J.E."/>
            <person name="Van der Hulst R."/>
            <person name="Ayyampalayam S."/>
            <person name="Mercati F."/>
            <person name="Riccardi P."/>
            <person name="McKain M.R."/>
            <person name="Kakrana A."/>
            <person name="Tang H."/>
            <person name="Ray J."/>
            <person name="Groenendijk J."/>
            <person name="Arikit S."/>
            <person name="Mathioni S.M."/>
            <person name="Nakano M."/>
            <person name="Shan H."/>
            <person name="Telgmann-Rauber A."/>
            <person name="Kanno A."/>
            <person name="Yue Z."/>
            <person name="Chen H."/>
            <person name="Li W."/>
            <person name="Chen Y."/>
            <person name="Xu X."/>
            <person name="Zhang Y."/>
            <person name="Luo S."/>
            <person name="Chen H."/>
            <person name="Gao J."/>
            <person name="Mao Z."/>
            <person name="Pires J.C."/>
            <person name="Luo M."/>
            <person name="Kudrna D."/>
            <person name="Wing R.A."/>
            <person name="Meyers B.C."/>
            <person name="Yi K."/>
            <person name="Kong H."/>
            <person name="Lavrijsen P."/>
            <person name="Sunseri F."/>
            <person name="Falavigna A."/>
            <person name="Ye Y."/>
            <person name="Leebens-Mack J.H."/>
            <person name="Chen G."/>
        </authorList>
    </citation>
    <scope>NUCLEOTIDE SEQUENCE [LARGE SCALE GENOMIC DNA]</scope>
    <source>
        <strain evidence="9">cv. DH0086</strain>
    </source>
</reference>
<keyword evidence="3 6" id="KW-0812">Transmembrane</keyword>
<evidence type="ECO:0000256" key="1">
    <source>
        <dbReference type="ARBA" id="ARBA00004141"/>
    </source>
</evidence>
<proteinExistence type="inferred from homology"/>
<gene>
    <name evidence="8" type="ORF">A4U43_C03F9450</name>
</gene>
<dbReference type="GO" id="GO:0016020">
    <property type="term" value="C:membrane"/>
    <property type="evidence" value="ECO:0007669"/>
    <property type="project" value="UniProtKB-SubCell"/>
</dbReference>
<name>A0A5P1FDU9_ASPOF</name>
<dbReference type="Gramene" id="ONK74720">
    <property type="protein sequence ID" value="ONK74720"/>
    <property type="gene ID" value="A4U43_C03F9450"/>
</dbReference>
<accession>A0A5P1FDU9</accession>
<evidence type="ECO:0000313" key="9">
    <source>
        <dbReference type="Proteomes" id="UP000243459"/>
    </source>
</evidence>
<dbReference type="GO" id="GO:0031464">
    <property type="term" value="C:Cul4A-RING E3 ubiquitin ligase complex"/>
    <property type="evidence" value="ECO:0007669"/>
    <property type="project" value="TreeGrafter"/>
</dbReference>
<evidence type="ECO:0000256" key="7">
    <source>
        <dbReference type="SAM" id="SignalP"/>
    </source>
</evidence>
<feature type="transmembrane region" description="Helical" evidence="6">
    <location>
        <begin position="46"/>
        <end position="67"/>
    </location>
</feature>
<dbReference type="Pfam" id="PF01925">
    <property type="entry name" value="TauE"/>
    <property type="match status" value="2"/>
</dbReference>
<dbReference type="PANTHER" id="PTHR14255:SF3">
    <property type="entry name" value="SULFITE EXPORTER TAUE_SAFE FAMILY PROTEIN 5-RELATED"/>
    <property type="match status" value="1"/>
</dbReference>
<evidence type="ECO:0008006" key="10">
    <source>
        <dbReference type="Google" id="ProtNLM"/>
    </source>
</evidence>
<evidence type="ECO:0000256" key="4">
    <source>
        <dbReference type="ARBA" id="ARBA00022989"/>
    </source>
</evidence>
<evidence type="ECO:0000256" key="3">
    <source>
        <dbReference type="ARBA" id="ARBA00022692"/>
    </source>
</evidence>
<dbReference type="EMBL" id="CM007383">
    <property type="protein sequence ID" value="ONK74720.1"/>
    <property type="molecule type" value="Genomic_DNA"/>
</dbReference>
<feature type="transmembrane region" description="Helical" evidence="6">
    <location>
        <begin position="257"/>
        <end position="281"/>
    </location>
</feature>
<dbReference type="Proteomes" id="UP000243459">
    <property type="component" value="Chromosome 3"/>
</dbReference>
<evidence type="ECO:0000256" key="6">
    <source>
        <dbReference type="SAM" id="Phobius"/>
    </source>
</evidence>
<protein>
    <recommendedName>
        <fullName evidence="10">Sulfite exporter TauE/SafE family protein</fullName>
    </recommendedName>
</protein>
<dbReference type="OMA" id="PPQWREH"/>
<dbReference type="OrthoDB" id="434519at2759"/>
<keyword evidence="9" id="KW-1185">Reference proteome</keyword>
<comment type="similarity">
    <text evidence="2">Belongs to the 4-toluene sulfonate uptake permease (TSUP) (TC 2.A.102) family.</text>
</comment>